<accession>A0A8T0UPR4</accession>
<evidence type="ECO:0000313" key="5">
    <source>
        <dbReference type="EMBL" id="KAG2622874.1"/>
    </source>
</evidence>
<evidence type="ECO:0000313" key="6">
    <source>
        <dbReference type="Proteomes" id="UP000823388"/>
    </source>
</evidence>
<feature type="repeat" description="PPR" evidence="3">
    <location>
        <begin position="191"/>
        <end position="225"/>
    </location>
</feature>
<evidence type="ECO:0000256" key="3">
    <source>
        <dbReference type="PROSITE-ProRule" id="PRU00708"/>
    </source>
</evidence>
<dbReference type="Pfam" id="PF01535">
    <property type="entry name" value="PPR"/>
    <property type="match status" value="1"/>
</dbReference>
<dbReference type="EMBL" id="CM029041">
    <property type="protein sequence ID" value="KAG2622874.1"/>
    <property type="molecule type" value="Genomic_DNA"/>
</dbReference>
<dbReference type="PROSITE" id="PS51375">
    <property type="entry name" value="PPR"/>
    <property type="match status" value="9"/>
</dbReference>
<feature type="repeat" description="PPR" evidence="3">
    <location>
        <begin position="156"/>
        <end position="190"/>
    </location>
</feature>
<evidence type="ECO:0000256" key="4">
    <source>
        <dbReference type="SAM" id="MobiDB-lite"/>
    </source>
</evidence>
<keyword evidence="1" id="KW-0677">Repeat</keyword>
<evidence type="ECO:0000256" key="1">
    <source>
        <dbReference type="ARBA" id="ARBA00022737"/>
    </source>
</evidence>
<feature type="repeat" description="PPR" evidence="3">
    <location>
        <begin position="121"/>
        <end position="155"/>
    </location>
</feature>
<dbReference type="Pfam" id="PF12854">
    <property type="entry name" value="PPR_1"/>
    <property type="match status" value="3"/>
</dbReference>
<evidence type="ECO:0008006" key="7">
    <source>
        <dbReference type="Google" id="ProtNLM"/>
    </source>
</evidence>
<dbReference type="FunFam" id="1.25.40.10:FF:000558">
    <property type="entry name" value="Pentatricopeptide repeat-containing protein At5g39710"/>
    <property type="match status" value="1"/>
</dbReference>
<dbReference type="InterPro" id="IPR011990">
    <property type="entry name" value="TPR-like_helical_dom_sf"/>
</dbReference>
<feature type="repeat" description="PPR" evidence="3">
    <location>
        <begin position="310"/>
        <end position="344"/>
    </location>
</feature>
<keyword evidence="2" id="KW-0809">Transit peptide</keyword>
<gene>
    <name evidence="5" type="ORF">PVAP13_3KG043270</name>
</gene>
<feature type="repeat" description="PPR" evidence="3">
    <location>
        <begin position="261"/>
        <end position="291"/>
    </location>
</feature>
<feature type="repeat" description="PPR" evidence="3">
    <location>
        <begin position="226"/>
        <end position="260"/>
    </location>
</feature>
<feature type="repeat" description="PPR" evidence="3">
    <location>
        <begin position="345"/>
        <end position="379"/>
    </location>
</feature>
<dbReference type="AlphaFoldDB" id="A0A8T0UPR4"/>
<dbReference type="PANTHER" id="PTHR45613:SF9">
    <property type="entry name" value="MITOCHONDRIAL GROUP I INTRON SPLICING FACTOR CCM1"/>
    <property type="match status" value="1"/>
</dbReference>
<feature type="repeat" description="PPR" evidence="3">
    <location>
        <begin position="86"/>
        <end position="120"/>
    </location>
</feature>
<proteinExistence type="predicted"/>
<feature type="region of interest" description="Disordered" evidence="4">
    <location>
        <begin position="477"/>
        <end position="496"/>
    </location>
</feature>
<sequence length="624" mass="69439">MDGKAAETCARARELHGALPEPRHCNRLLRLLVERRRWEDARRLYDEMLAEDGGADNYSTCVMVRGLCLEGRKLIEARWGAECVPHVVFYNVLIDGYCRRGDIGWALLLLGDMETKGFLPTVVTYGAIINWLGRKGDLEKIGSLLQEMRVKGLCPNVQVYNTLIDALCKWQSASQAMAVLKLMFASGCDPDVVTFNTLISAFCRAGDVRQAVQLLREAIRRELEPNQLSYTSLIHGFCISGEVMVASDLLVEMMGRGHTPDVVTFGALIHGLVVAGQLNEALMVCEKMKRMLPAAKNLVAEMLEQNVQPDKFVYTTLIDGFIRSENLDYARKIFEFMEQKGVCPDVVVYNAMIKGYCKFGMMGEVILCMSSMRKAGCTPDEFTYTTLIDGYAKQGDTDNAEDLFANMQSEGLFPNVVHYTILIGSLFKKEKLAEPRAHGDPDRHVEVPDLSAGVRMARGGPGPTCGGPGPRPQVLSISTSGTRGDTGPVPEREAGPGPLVRMPCIINLTSHSTVKVHNRSALLDAFKGMALNLKDEMAKKGYAPDPVTFLSLLYGFCSIGKPSNWRGVLPNEFQQDEFEIIFRYKTLFDQHVVKSVSLEVYRVLQLYAKEFQFIQQPDQRIVCS</sequence>
<protein>
    <recommendedName>
        <fullName evidence="7">Pentatricopeptide repeat-containing protein</fullName>
    </recommendedName>
</protein>
<dbReference type="NCBIfam" id="TIGR00756">
    <property type="entry name" value="PPR"/>
    <property type="match status" value="10"/>
</dbReference>
<keyword evidence="6" id="KW-1185">Reference proteome</keyword>
<evidence type="ECO:0000256" key="2">
    <source>
        <dbReference type="ARBA" id="ARBA00022946"/>
    </source>
</evidence>
<dbReference type="InterPro" id="IPR002885">
    <property type="entry name" value="PPR_rpt"/>
</dbReference>
<organism evidence="5 6">
    <name type="scientific">Panicum virgatum</name>
    <name type="common">Blackwell switchgrass</name>
    <dbReference type="NCBI Taxonomy" id="38727"/>
    <lineage>
        <taxon>Eukaryota</taxon>
        <taxon>Viridiplantae</taxon>
        <taxon>Streptophyta</taxon>
        <taxon>Embryophyta</taxon>
        <taxon>Tracheophyta</taxon>
        <taxon>Spermatophyta</taxon>
        <taxon>Magnoliopsida</taxon>
        <taxon>Liliopsida</taxon>
        <taxon>Poales</taxon>
        <taxon>Poaceae</taxon>
        <taxon>PACMAD clade</taxon>
        <taxon>Panicoideae</taxon>
        <taxon>Panicodae</taxon>
        <taxon>Paniceae</taxon>
        <taxon>Panicinae</taxon>
        <taxon>Panicum</taxon>
        <taxon>Panicum sect. Hiantes</taxon>
    </lineage>
</organism>
<dbReference type="Proteomes" id="UP000823388">
    <property type="component" value="Chromosome 3K"/>
</dbReference>
<name>A0A8T0UPR4_PANVG</name>
<reference evidence="5" key="1">
    <citation type="submission" date="2020-05" db="EMBL/GenBank/DDBJ databases">
        <title>WGS assembly of Panicum virgatum.</title>
        <authorList>
            <person name="Lovell J.T."/>
            <person name="Jenkins J."/>
            <person name="Shu S."/>
            <person name="Juenger T.E."/>
            <person name="Schmutz J."/>
        </authorList>
    </citation>
    <scope>NUCLEOTIDE SEQUENCE</scope>
    <source>
        <strain evidence="5">AP13</strain>
    </source>
</reference>
<comment type="caution">
    <text evidence="5">The sequence shown here is derived from an EMBL/GenBank/DDBJ whole genome shotgun (WGS) entry which is preliminary data.</text>
</comment>
<dbReference type="Pfam" id="PF13041">
    <property type="entry name" value="PPR_2"/>
    <property type="match status" value="3"/>
</dbReference>
<dbReference type="PANTHER" id="PTHR45613">
    <property type="entry name" value="PENTATRICOPEPTIDE REPEAT-CONTAINING PROTEIN"/>
    <property type="match status" value="1"/>
</dbReference>
<dbReference type="Gene3D" id="1.25.40.10">
    <property type="entry name" value="Tetratricopeptide repeat domain"/>
    <property type="match status" value="4"/>
</dbReference>
<feature type="repeat" description="PPR" evidence="3">
    <location>
        <begin position="380"/>
        <end position="414"/>
    </location>
</feature>